<evidence type="ECO:0000313" key="9">
    <source>
        <dbReference type="EMBL" id="SFF89069.1"/>
    </source>
</evidence>
<keyword evidence="2 9" id="KW-0031">Aminopeptidase</keyword>
<feature type="active site" description="Proton acceptor" evidence="7">
    <location>
        <position position="221"/>
    </location>
</feature>
<dbReference type="InterPro" id="IPR051464">
    <property type="entry name" value="Peptidase_M42_aminopept"/>
</dbReference>
<feature type="binding site" evidence="8">
    <location>
        <position position="241"/>
    </location>
    <ligand>
        <name>Zn(2+)</name>
        <dbReference type="ChEBI" id="CHEBI:29105"/>
        <label>1</label>
    </ligand>
</feature>
<gene>
    <name evidence="9" type="ORF">SAMN04487885_11415</name>
</gene>
<dbReference type="EMBL" id="FOOE01000014">
    <property type="protein sequence ID" value="SFF89069.1"/>
    <property type="molecule type" value="Genomic_DNA"/>
</dbReference>
<accession>A0A1I2ME56</accession>
<dbReference type="GO" id="GO:0004177">
    <property type="term" value="F:aminopeptidase activity"/>
    <property type="evidence" value="ECO:0007669"/>
    <property type="project" value="UniProtKB-UniRule"/>
</dbReference>
<dbReference type="PIRSF" id="PIRSF001123">
    <property type="entry name" value="PepA_GA"/>
    <property type="match status" value="1"/>
</dbReference>
<dbReference type="GeneID" id="90543372"/>
<dbReference type="eggNOG" id="COG1363">
    <property type="taxonomic scope" value="Bacteria"/>
</dbReference>
<feature type="binding site" evidence="8">
    <location>
        <position position="187"/>
    </location>
    <ligand>
        <name>Zn(2+)</name>
        <dbReference type="ChEBI" id="CHEBI:29105"/>
        <label>2</label>
    </ligand>
</feature>
<dbReference type="STRING" id="1529.SAMN04487885_11415"/>
<keyword evidence="5" id="KW-0378">Hydrolase</keyword>
<dbReference type="PANTHER" id="PTHR32481">
    <property type="entry name" value="AMINOPEPTIDASE"/>
    <property type="match status" value="1"/>
</dbReference>
<evidence type="ECO:0000313" key="10">
    <source>
        <dbReference type="Proteomes" id="UP000182135"/>
    </source>
</evidence>
<feature type="binding site" evidence="8">
    <location>
        <position position="187"/>
    </location>
    <ligand>
        <name>Zn(2+)</name>
        <dbReference type="ChEBI" id="CHEBI:29105"/>
        <label>1</label>
    </ligand>
</feature>
<name>A0A1I2ME56_9CLOT</name>
<dbReference type="CDD" id="cd05657">
    <property type="entry name" value="M42_glucanase_like"/>
    <property type="match status" value="1"/>
</dbReference>
<comment type="similarity">
    <text evidence="1 6">Belongs to the peptidase M42 family.</text>
</comment>
<evidence type="ECO:0000256" key="8">
    <source>
        <dbReference type="PIRSR" id="PIRSR001123-2"/>
    </source>
</evidence>
<dbReference type="Proteomes" id="UP000182135">
    <property type="component" value="Unassembled WGS sequence"/>
</dbReference>
<evidence type="ECO:0000256" key="7">
    <source>
        <dbReference type="PIRSR" id="PIRSR001123-1"/>
    </source>
</evidence>
<proteinExistence type="inferred from homology"/>
<evidence type="ECO:0000256" key="6">
    <source>
        <dbReference type="PIRNR" id="PIRNR001123"/>
    </source>
</evidence>
<dbReference type="Gene3D" id="2.40.30.40">
    <property type="entry name" value="Peptidase M42, domain 2"/>
    <property type="match status" value="1"/>
</dbReference>
<dbReference type="SUPFAM" id="SSF101821">
    <property type="entry name" value="Aminopeptidase/glucanase lid domain"/>
    <property type="match status" value="1"/>
</dbReference>
<evidence type="ECO:0000256" key="3">
    <source>
        <dbReference type="ARBA" id="ARBA00022670"/>
    </source>
</evidence>
<sequence>MNINMQYVTDLMIDILAIPSPGGDTYDGIERLRKEFETFGIDVKTTNKGAIIGTVAGEDDEKQVLIAAHVDTLGAIVKEIKPNGRLKLSSIGGIAWGSVEGENVTIKTIDGEKYTGTVLPEKASIHIHSDETTLMVRNEDTMEVRLDEDVRTAEDTEKLGISVGDFVSFDVRTVITDKGYVKSRYLDDKACVAAMFGALKYIKENNLTLKHTTHFFISNYEEMGHGVTAIPEKTAEFLALDIGTVGKGHTSDERCVTIVAKDSRTPYDFAFKKKLVNLAKESGIDYKVDVHYRYGSDASLSMMQGVDTNFACIGPGVDATHHYERTHLDGILNNAKLIVAYLTK</sequence>
<dbReference type="GO" id="GO:0046872">
    <property type="term" value="F:metal ion binding"/>
    <property type="evidence" value="ECO:0007669"/>
    <property type="project" value="UniProtKB-UniRule"/>
</dbReference>
<feature type="binding site" evidence="8">
    <location>
        <position position="69"/>
    </location>
    <ligand>
        <name>Zn(2+)</name>
        <dbReference type="ChEBI" id="CHEBI:29105"/>
        <label>1</label>
    </ligand>
</feature>
<feature type="binding site" evidence="8">
    <location>
        <position position="222"/>
    </location>
    <ligand>
        <name>Zn(2+)</name>
        <dbReference type="ChEBI" id="CHEBI:29105"/>
        <label>2</label>
    </ligand>
</feature>
<dbReference type="AlphaFoldDB" id="A0A1I2ME56"/>
<dbReference type="Gene3D" id="3.40.630.10">
    <property type="entry name" value="Zn peptidases"/>
    <property type="match status" value="1"/>
</dbReference>
<evidence type="ECO:0000256" key="4">
    <source>
        <dbReference type="ARBA" id="ARBA00022723"/>
    </source>
</evidence>
<dbReference type="InterPro" id="IPR008007">
    <property type="entry name" value="Peptidase_M42"/>
</dbReference>
<dbReference type="InterPro" id="IPR023367">
    <property type="entry name" value="Peptidase_M42_dom2"/>
</dbReference>
<reference evidence="9 10" key="1">
    <citation type="submission" date="2016-10" db="EMBL/GenBank/DDBJ databases">
        <authorList>
            <person name="de Groot N.N."/>
        </authorList>
    </citation>
    <scope>NUCLEOTIDE SEQUENCE [LARGE SCALE GENOMIC DNA]</scope>
    <source>
        <strain evidence="9 10">NLAE-zl-G419</strain>
    </source>
</reference>
<evidence type="ECO:0000256" key="2">
    <source>
        <dbReference type="ARBA" id="ARBA00022438"/>
    </source>
</evidence>
<comment type="cofactor">
    <cofactor evidence="8">
        <name>a divalent metal cation</name>
        <dbReference type="ChEBI" id="CHEBI:60240"/>
    </cofactor>
    <text evidence="8">Binds 2 divalent metal cations per subunit.</text>
</comment>
<keyword evidence="4 8" id="KW-0479">Metal-binding</keyword>
<protein>
    <submittedName>
        <fullName evidence="9">Putative aminopeptidase FrvX</fullName>
    </submittedName>
</protein>
<dbReference type="PANTHER" id="PTHR32481:SF7">
    <property type="entry name" value="AMINOPEPTIDASE YHFE-RELATED"/>
    <property type="match status" value="1"/>
</dbReference>
<evidence type="ECO:0000256" key="1">
    <source>
        <dbReference type="ARBA" id="ARBA00006272"/>
    </source>
</evidence>
<dbReference type="Pfam" id="PF05343">
    <property type="entry name" value="Peptidase_M42"/>
    <property type="match status" value="1"/>
</dbReference>
<organism evidence="9 10">
    <name type="scientific">Clostridium cadaveris</name>
    <dbReference type="NCBI Taxonomy" id="1529"/>
    <lineage>
        <taxon>Bacteria</taxon>
        <taxon>Bacillati</taxon>
        <taxon>Bacillota</taxon>
        <taxon>Clostridia</taxon>
        <taxon>Eubacteriales</taxon>
        <taxon>Clostridiaceae</taxon>
        <taxon>Clostridium</taxon>
    </lineage>
</organism>
<dbReference type="GO" id="GO:0006508">
    <property type="term" value="P:proteolysis"/>
    <property type="evidence" value="ECO:0007669"/>
    <property type="project" value="UniProtKB-KW"/>
</dbReference>
<evidence type="ECO:0000256" key="5">
    <source>
        <dbReference type="ARBA" id="ARBA00022801"/>
    </source>
</evidence>
<dbReference type="RefSeq" id="WP_074845731.1">
    <property type="nucleotide sequence ID" value="NZ_BAAACD010000010.1"/>
</dbReference>
<keyword evidence="10" id="KW-1185">Reference proteome</keyword>
<dbReference type="SUPFAM" id="SSF53187">
    <property type="entry name" value="Zn-dependent exopeptidases"/>
    <property type="match status" value="1"/>
</dbReference>
<keyword evidence="3" id="KW-0645">Protease</keyword>
<dbReference type="OrthoDB" id="361940at2"/>